<gene>
    <name evidence="2" type="ORF">RGD00_11885</name>
</gene>
<name>A0ABU1F8Z8_9RHOB</name>
<keyword evidence="1" id="KW-1133">Transmembrane helix</keyword>
<keyword evidence="1" id="KW-0812">Transmembrane</keyword>
<organism evidence="2 3">
    <name type="scientific">Ruixingdingia sedimenti</name>
    <dbReference type="NCBI Taxonomy" id="3073604"/>
    <lineage>
        <taxon>Bacteria</taxon>
        <taxon>Pseudomonadati</taxon>
        <taxon>Pseudomonadota</taxon>
        <taxon>Alphaproteobacteria</taxon>
        <taxon>Rhodobacterales</taxon>
        <taxon>Paracoccaceae</taxon>
        <taxon>Ruixingdingia</taxon>
    </lineage>
</organism>
<reference evidence="2 3" key="1">
    <citation type="submission" date="2023-09" db="EMBL/GenBank/DDBJ databases">
        <title>Xinfangfangia sedmenti sp. nov., isolated the sedment.</title>
        <authorList>
            <person name="Xu L."/>
        </authorList>
    </citation>
    <scope>NUCLEOTIDE SEQUENCE [LARGE SCALE GENOMIC DNA]</scope>
    <source>
        <strain evidence="2 3">LG-4</strain>
    </source>
</reference>
<dbReference type="RefSeq" id="WP_310457547.1">
    <property type="nucleotide sequence ID" value="NZ_JAVKPH010000012.1"/>
</dbReference>
<evidence type="ECO:0000313" key="3">
    <source>
        <dbReference type="Proteomes" id="UP001247754"/>
    </source>
</evidence>
<evidence type="ECO:0000313" key="2">
    <source>
        <dbReference type="EMBL" id="MDR5653309.1"/>
    </source>
</evidence>
<comment type="caution">
    <text evidence="2">The sequence shown here is derived from an EMBL/GenBank/DDBJ whole genome shotgun (WGS) entry which is preliminary data.</text>
</comment>
<sequence>MQDQTAAGAAGRRKRLAITQEGIVVARLTGMPVRPVTVAQYVISGLVAYLAGLVIVASNSGLNTRLYNSTLVYDVLLVGTLFSGMTIMNLSCTTRNPIKSLVLLAALIAETLINPRDGQTPQQGDI</sequence>
<protein>
    <submittedName>
        <fullName evidence="2">Uncharacterized protein</fullName>
    </submittedName>
</protein>
<proteinExistence type="predicted"/>
<accession>A0ABU1F8Z8</accession>
<keyword evidence="1" id="KW-0472">Membrane</keyword>
<dbReference type="Proteomes" id="UP001247754">
    <property type="component" value="Unassembled WGS sequence"/>
</dbReference>
<dbReference type="EMBL" id="JAVKPH010000012">
    <property type="protein sequence ID" value="MDR5653309.1"/>
    <property type="molecule type" value="Genomic_DNA"/>
</dbReference>
<feature type="transmembrane region" description="Helical" evidence="1">
    <location>
        <begin position="38"/>
        <end position="59"/>
    </location>
</feature>
<feature type="transmembrane region" description="Helical" evidence="1">
    <location>
        <begin position="71"/>
        <end position="90"/>
    </location>
</feature>
<keyword evidence="3" id="KW-1185">Reference proteome</keyword>
<evidence type="ECO:0000256" key="1">
    <source>
        <dbReference type="SAM" id="Phobius"/>
    </source>
</evidence>